<proteinExistence type="predicted"/>
<keyword evidence="1" id="KW-0812">Transmembrane</keyword>
<evidence type="ECO:0000313" key="2">
    <source>
        <dbReference type="EMBL" id="TET13251.1"/>
    </source>
</evidence>
<evidence type="ECO:0000313" key="3">
    <source>
        <dbReference type="Proteomes" id="UP000316360"/>
    </source>
</evidence>
<gene>
    <name evidence="2" type="ORF">E3J84_00300</name>
</gene>
<feature type="transmembrane region" description="Helical" evidence="1">
    <location>
        <begin position="52"/>
        <end position="73"/>
    </location>
</feature>
<name>A0A523S600_UNCAE</name>
<dbReference type="AlphaFoldDB" id="A0A523S600"/>
<dbReference type="EMBL" id="SOKJ01000017">
    <property type="protein sequence ID" value="TET13251.1"/>
    <property type="molecule type" value="Genomic_DNA"/>
</dbReference>
<dbReference type="Proteomes" id="UP000316360">
    <property type="component" value="Unassembled WGS sequence"/>
</dbReference>
<accession>A0A523S600</accession>
<comment type="caution">
    <text evidence="2">The sequence shown here is derived from an EMBL/GenBank/DDBJ whole genome shotgun (WGS) entry which is preliminary data.</text>
</comment>
<sequence length="185" mass="21725">MLSQILDWVSRIAPIIVVVGGLIGTHIWAYRLGRNKAEKELRKEALLNRYKLIYVPLNTLLLGTHITTVRAVLYPTIRRRVKRAWPHIKKLNFKIGFQKLLDKYGTKTGAEVEFGRPFPLSDMIKIIKAHAQWADKKLLILLQQADRSRYESPERDQSYLTDEELALEKHIWHKYTQLNRKLMPE</sequence>
<organism evidence="2 3">
    <name type="scientific">Aerophobetes bacterium</name>
    <dbReference type="NCBI Taxonomy" id="2030807"/>
    <lineage>
        <taxon>Bacteria</taxon>
        <taxon>Candidatus Aerophobota</taxon>
    </lineage>
</organism>
<keyword evidence="1" id="KW-0472">Membrane</keyword>
<evidence type="ECO:0000256" key="1">
    <source>
        <dbReference type="SAM" id="Phobius"/>
    </source>
</evidence>
<reference evidence="2 3" key="1">
    <citation type="submission" date="2019-03" db="EMBL/GenBank/DDBJ databases">
        <title>Metabolic potential of uncultured bacteria and archaea associated with petroleum seepage in deep-sea sediments.</title>
        <authorList>
            <person name="Dong X."/>
            <person name="Hubert C."/>
        </authorList>
    </citation>
    <scope>NUCLEOTIDE SEQUENCE [LARGE SCALE GENOMIC DNA]</scope>
    <source>
        <strain evidence="2">E44_bin7</strain>
    </source>
</reference>
<feature type="transmembrane region" description="Helical" evidence="1">
    <location>
        <begin position="12"/>
        <end position="32"/>
    </location>
</feature>
<protein>
    <submittedName>
        <fullName evidence="2">Uncharacterized protein</fullName>
    </submittedName>
</protein>
<keyword evidence="1" id="KW-1133">Transmembrane helix</keyword>